<evidence type="ECO:0000313" key="3">
    <source>
        <dbReference type="Proteomes" id="UP000182993"/>
    </source>
</evidence>
<dbReference type="STRING" id="56956.A0O31_01122"/>
<feature type="signal peptide" evidence="1">
    <location>
        <begin position="1"/>
        <end position="20"/>
    </location>
</feature>
<accession>A0A1J0LV01</accession>
<dbReference type="RefSeq" id="WP_203226812.1">
    <property type="nucleotide sequence ID" value="NZ_CP016312.1"/>
</dbReference>
<gene>
    <name evidence="2" type="ORF">A0O31_01122</name>
</gene>
<dbReference type="Proteomes" id="UP000182993">
    <property type="component" value="Chromosome"/>
</dbReference>
<dbReference type="SUPFAM" id="SSF48452">
    <property type="entry name" value="TPR-like"/>
    <property type="match status" value="1"/>
</dbReference>
<dbReference type="InterPro" id="IPR011990">
    <property type="entry name" value="TPR-like_helical_dom_sf"/>
</dbReference>
<evidence type="ECO:0000256" key="1">
    <source>
        <dbReference type="SAM" id="SignalP"/>
    </source>
</evidence>
<dbReference type="Gene3D" id="1.25.40.10">
    <property type="entry name" value="Tetratricopeptide repeat domain"/>
    <property type="match status" value="2"/>
</dbReference>
<dbReference type="AlphaFoldDB" id="A0A1J0LV01"/>
<keyword evidence="1" id="KW-0732">Signal</keyword>
<evidence type="ECO:0008006" key="4">
    <source>
        <dbReference type="Google" id="ProtNLM"/>
    </source>
</evidence>
<reference evidence="3" key="1">
    <citation type="submission" date="2016-06" db="EMBL/GenBank/DDBJ databases">
        <title>Whole genome sequencing of Thermus brockianus strain GE-1.</title>
        <authorList>
            <person name="Schaefers C."/>
            <person name="Blank S."/>
            <person name="Wiebusch S."/>
            <person name="Elleuche S."/>
            <person name="Antranikian G."/>
        </authorList>
    </citation>
    <scope>NUCLEOTIDE SEQUENCE [LARGE SCALE GENOMIC DNA]</scope>
    <source>
        <strain evidence="3">GE-1</strain>
    </source>
</reference>
<feature type="chain" id="PRO_5013040298" description="Tetratricopeptide repeat protein" evidence="1">
    <location>
        <begin position="21"/>
        <end position="233"/>
    </location>
</feature>
<name>A0A1J0LV01_THEBO</name>
<sequence length="233" mass="25676" precursor="true">MKRWTPILASALLTLALAQASQVAALVDAGHFQEAYEMGLRLGTPEALALAAKGASFYALYEAKPEEKRAWFEKAEKAASQAIAKDPGYPEGYFERARALGRLSQYKGILEALSEGLAPRIRNDLERTLKLKPDHAGAMVALALWHFELVQKGWLVAATQGADGGKVEPLMKKAIELEPDGIIHRVEYAKVLAAWGKKEEARKQLEIALSLPARTAADRYDQERARQDLAKLK</sequence>
<proteinExistence type="predicted"/>
<dbReference type="KEGG" id="tbc:A0O31_01122"/>
<protein>
    <recommendedName>
        <fullName evidence="4">Tetratricopeptide repeat protein</fullName>
    </recommendedName>
</protein>
<evidence type="ECO:0000313" key="2">
    <source>
        <dbReference type="EMBL" id="APD09263.1"/>
    </source>
</evidence>
<dbReference type="EMBL" id="CP016312">
    <property type="protein sequence ID" value="APD09263.1"/>
    <property type="molecule type" value="Genomic_DNA"/>
</dbReference>
<organism evidence="2 3">
    <name type="scientific">Thermus brockianus</name>
    <dbReference type="NCBI Taxonomy" id="56956"/>
    <lineage>
        <taxon>Bacteria</taxon>
        <taxon>Thermotogati</taxon>
        <taxon>Deinococcota</taxon>
        <taxon>Deinococci</taxon>
        <taxon>Thermales</taxon>
        <taxon>Thermaceae</taxon>
        <taxon>Thermus</taxon>
    </lineage>
</organism>